<reference evidence="1 2" key="1">
    <citation type="submission" date="2010-01" db="EMBL/GenBank/DDBJ databases">
        <authorList>
            <person name="Weinstock G."/>
            <person name="Sodergren E."/>
            <person name="Clifton S."/>
            <person name="Fulton L."/>
            <person name="Fulton B."/>
            <person name="Courtney L."/>
            <person name="Fronick C."/>
            <person name="Harrison M."/>
            <person name="Strong C."/>
            <person name="Farmer C."/>
            <person name="Delahaunty K."/>
            <person name="Markovic C."/>
            <person name="Hall O."/>
            <person name="Minx P."/>
            <person name="Tomlinson C."/>
            <person name="Mitreva M."/>
            <person name="Nelson J."/>
            <person name="Hou S."/>
            <person name="Wollam A."/>
            <person name="Pepin K.H."/>
            <person name="Johnson M."/>
            <person name="Bhonagiri V."/>
            <person name="Nash W.E."/>
            <person name="Warren W."/>
            <person name="Chinwalla A."/>
            <person name="Mardis E.R."/>
            <person name="Wilson R.K."/>
        </authorList>
    </citation>
    <scope>NUCLEOTIDE SEQUENCE [LARGE SCALE GENOMIC DNA]</scope>
    <source>
        <strain evidence="1 2">NJ9703</strain>
    </source>
</reference>
<sequence length="49" mass="5535">MVFCDFHGNSCFYGRTIFQTALGNLQKKVQDQAISGRIQRLTLCIDALL</sequence>
<organism evidence="1 2">
    <name type="scientific">Neisseria subflava NJ9703</name>
    <dbReference type="NCBI Taxonomy" id="546268"/>
    <lineage>
        <taxon>Bacteria</taxon>
        <taxon>Pseudomonadati</taxon>
        <taxon>Pseudomonadota</taxon>
        <taxon>Betaproteobacteria</taxon>
        <taxon>Neisseriales</taxon>
        <taxon>Neisseriaceae</taxon>
        <taxon>Neisseria</taxon>
    </lineage>
</organism>
<protein>
    <submittedName>
        <fullName evidence="1">Uncharacterized protein</fullName>
    </submittedName>
</protein>
<evidence type="ECO:0000313" key="2">
    <source>
        <dbReference type="Proteomes" id="UP000004621"/>
    </source>
</evidence>
<accession>A0A9W5IQ62</accession>
<name>A0A9W5IQ62_NEISU</name>
<comment type="caution">
    <text evidence="1">The sequence shown here is derived from an EMBL/GenBank/DDBJ whole genome shotgun (WGS) entry which is preliminary data.</text>
</comment>
<evidence type="ECO:0000313" key="1">
    <source>
        <dbReference type="EMBL" id="EFC51827.1"/>
    </source>
</evidence>
<dbReference type="AlphaFoldDB" id="A0A9W5IQ62"/>
<dbReference type="EMBL" id="ACEO02000008">
    <property type="protein sequence ID" value="EFC51827.1"/>
    <property type="molecule type" value="Genomic_DNA"/>
</dbReference>
<proteinExistence type="predicted"/>
<dbReference type="Proteomes" id="UP000004621">
    <property type="component" value="Unassembled WGS sequence"/>
</dbReference>
<gene>
    <name evidence="1" type="ORF">NEISUBOT_04818</name>
</gene>